<dbReference type="PANTHER" id="PTHR30244:SF34">
    <property type="entry name" value="DTDP-4-AMINO-4,6-DIDEOXYGALACTOSE TRANSAMINASE"/>
    <property type="match status" value="1"/>
</dbReference>
<feature type="region of interest" description="Disordered" evidence="1">
    <location>
        <begin position="177"/>
        <end position="217"/>
    </location>
</feature>
<feature type="compositionally biased region" description="Low complexity" evidence="1">
    <location>
        <begin position="187"/>
        <end position="196"/>
    </location>
</feature>
<evidence type="ECO:0000313" key="3">
    <source>
        <dbReference type="Proteomes" id="UP000266841"/>
    </source>
</evidence>
<name>K0TES4_THAOC</name>
<dbReference type="Proteomes" id="UP000266841">
    <property type="component" value="Unassembled WGS sequence"/>
</dbReference>
<dbReference type="AlphaFoldDB" id="K0TES4"/>
<feature type="region of interest" description="Disordered" evidence="1">
    <location>
        <begin position="415"/>
        <end position="440"/>
    </location>
</feature>
<feature type="compositionally biased region" description="Basic and acidic residues" evidence="1">
    <location>
        <begin position="83"/>
        <end position="101"/>
    </location>
</feature>
<proteinExistence type="predicted"/>
<dbReference type="SUPFAM" id="SSF53383">
    <property type="entry name" value="PLP-dependent transferases"/>
    <property type="match status" value="1"/>
</dbReference>
<dbReference type="GO" id="GO:0030170">
    <property type="term" value="F:pyridoxal phosphate binding"/>
    <property type="evidence" value="ECO:0007669"/>
    <property type="project" value="TreeGrafter"/>
</dbReference>
<comment type="caution">
    <text evidence="2">The sequence shown here is derived from an EMBL/GenBank/DDBJ whole genome shotgun (WGS) entry which is preliminary data.</text>
</comment>
<feature type="region of interest" description="Disordered" evidence="1">
    <location>
        <begin position="1"/>
        <end position="22"/>
    </location>
</feature>
<organism evidence="2 3">
    <name type="scientific">Thalassiosira oceanica</name>
    <name type="common">Marine diatom</name>
    <dbReference type="NCBI Taxonomy" id="159749"/>
    <lineage>
        <taxon>Eukaryota</taxon>
        <taxon>Sar</taxon>
        <taxon>Stramenopiles</taxon>
        <taxon>Ochrophyta</taxon>
        <taxon>Bacillariophyta</taxon>
        <taxon>Coscinodiscophyceae</taxon>
        <taxon>Thalassiosirophycidae</taxon>
        <taxon>Thalassiosirales</taxon>
        <taxon>Thalassiosiraceae</taxon>
        <taxon>Thalassiosira</taxon>
    </lineage>
</organism>
<dbReference type="OrthoDB" id="422066at2759"/>
<accession>K0TES4</accession>
<reference evidence="2 3" key="1">
    <citation type="journal article" date="2012" name="Genome Biol.">
        <title>Genome and low-iron response of an oceanic diatom adapted to chronic iron limitation.</title>
        <authorList>
            <person name="Lommer M."/>
            <person name="Specht M."/>
            <person name="Roy A.S."/>
            <person name="Kraemer L."/>
            <person name="Andreson R."/>
            <person name="Gutowska M.A."/>
            <person name="Wolf J."/>
            <person name="Bergner S.V."/>
            <person name="Schilhabel M.B."/>
            <person name="Klostermeier U.C."/>
            <person name="Beiko R.G."/>
            <person name="Rosenstiel P."/>
            <person name="Hippler M."/>
            <person name="Laroche J."/>
        </authorList>
    </citation>
    <scope>NUCLEOTIDE SEQUENCE [LARGE SCALE GENOMIC DNA]</scope>
    <source>
        <strain evidence="2 3">CCMP1005</strain>
    </source>
</reference>
<evidence type="ECO:0000313" key="2">
    <source>
        <dbReference type="EMBL" id="EJK77183.1"/>
    </source>
</evidence>
<keyword evidence="3" id="KW-1185">Reference proteome</keyword>
<dbReference type="InterPro" id="IPR015424">
    <property type="entry name" value="PyrdxlP-dep_Trfase"/>
</dbReference>
<dbReference type="GO" id="GO:0000271">
    <property type="term" value="P:polysaccharide biosynthetic process"/>
    <property type="evidence" value="ECO:0007669"/>
    <property type="project" value="TreeGrafter"/>
</dbReference>
<protein>
    <submittedName>
        <fullName evidence="2">Uncharacterized protein</fullName>
    </submittedName>
</protein>
<dbReference type="Pfam" id="PF01041">
    <property type="entry name" value="DegT_DnrJ_EryC1"/>
    <property type="match status" value="1"/>
</dbReference>
<feature type="compositionally biased region" description="Basic residues" evidence="1">
    <location>
        <begin position="121"/>
        <end position="131"/>
    </location>
</feature>
<dbReference type="InterPro" id="IPR000653">
    <property type="entry name" value="DegT/StrS_aminotransferase"/>
</dbReference>
<dbReference type="Gene3D" id="3.40.640.10">
    <property type="entry name" value="Type I PLP-dependent aspartate aminotransferase-like (Major domain)"/>
    <property type="match status" value="1"/>
</dbReference>
<dbReference type="InterPro" id="IPR015421">
    <property type="entry name" value="PyrdxlP-dep_Trfase_major"/>
</dbReference>
<feature type="region of interest" description="Disordered" evidence="1">
    <location>
        <begin position="78"/>
        <end position="163"/>
    </location>
</feature>
<sequence>MDSRNEWTHATKGHATNGHAATVQTQTVHAVLARAAASSTLQYSGWEQPPTASTLERTLWTSIVLPLARLVCSAGRPPAVSGVERREKGNGARREGQEGNRRFLWGSPPSQWTRPEPPPARHSRQRRRRGGPGRARDSDSPRPRGNGGPADAARFGPVVPAGPSKSAAAVVAAAGSAFGGGPPPDPRAAADASARGTSRRAAHYPSSGPGGPPEGRVRIHKIGIRPRAGDIVGSLSGDSEPPLVGGIPRPTPSYPAYLIPARRLPRLRPQVFFIVFSSSHVSSLSQRPPCFVDVVYHVSNAEVGHHAGGGDGRHVHWQACVNLSGRNRPRIDRISSEESRIQTGPRRRLQTTTTTRDADSTGRGSTNAVLHIARTTQGAISFERTVASIDDTTQFGDLSLPMTGTARDLVGLQVPSAGENSGEAGRPTTAPGSVESASTTTSLWTPYDTAILGHRQQSTWFNEVSAPSEDSRSRQKAALIDSRFSPFPVPNQHKYFKMVATRFTKLALATVLSLVAASDALLTNPLRTTISRDIKTPDPRPPGRYRRGRQPHADGPDVPLQHWQGRGVRRVAVRGRDRRVHRAQVLRGLEQLRKRYHAHDENRPVCSLGMRCSAMRSRLVPFRVPLSTLAERCAVYVESDYNHCMDIEDLHKKLEAHPNCKFCLISHMRGKLADMDAVKEACDKHDVILLEDCAHSLGVEWNGVHSGHVGKVAAISSQSYKMINSGEGGFLLTDDPEIAAKTAVYAGAYEGLSSKHITVPGPEVFGDLPTRIPNYSVRMSNVAAAIIRPQIKTLDERRAKYNERYAFVTKKLVERKGHLLSIPVNTPGMTPVHDSLQFNLSHDITNEQVQKFLDETAAHGLPVELFGHSSNARNFVNWGFAPADEPLPLTGKMLSRACDVRLPLMWDDQDFSDMVDVLCESLDAAMGEGDSVME</sequence>
<gene>
    <name evidence="2" type="ORF">THAOC_01003</name>
</gene>
<feature type="region of interest" description="Disordered" evidence="1">
    <location>
        <begin position="531"/>
        <end position="558"/>
    </location>
</feature>
<dbReference type="eggNOG" id="ENOG502QQV8">
    <property type="taxonomic scope" value="Eukaryota"/>
</dbReference>
<feature type="region of interest" description="Disordered" evidence="1">
    <location>
        <begin position="229"/>
        <end position="248"/>
    </location>
</feature>
<dbReference type="GO" id="GO:0008483">
    <property type="term" value="F:transaminase activity"/>
    <property type="evidence" value="ECO:0007669"/>
    <property type="project" value="TreeGrafter"/>
</dbReference>
<feature type="region of interest" description="Disordered" evidence="1">
    <location>
        <begin position="336"/>
        <end position="364"/>
    </location>
</feature>
<evidence type="ECO:0000256" key="1">
    <source>
        <dbReference type="SAM" id="MobiDB-lite"/>
    </source>
</evidence>
<dbReference type="EMBL" id="AGNL01001210">
    <property type="protein sequence ID" value="EJK77183.1"/>
    <property type="molecule type" value="Genomic_DNA"/>
</dbReference>
<dbReference type="PANTHER" id="PTHR30244">
    <property type="entry name" value="TRANSAMINASE"/>
    <property type="match status" value="1"/>
</dbReference>